<evidence type="ECO:0000313" key="1">
    <source>
        <dbReference type="EMBL" id="KAI4822384.1"/>
    </source>
</evidence>
<reference evidence="1" key="1">
    <citation type="submission" date="2022-05" db="EMBL/GenBank/DDBJ databases">
        <title>Chromosome-level genome of Chaenocephalus aceratus.</title>
        <authorList>
            <person name="Park H."/>
        </authorList>
    </citation>
    <scope>NUCLEOTIDE SEQUENCE</scope>
    <source>
        <strain evidence="1">KU_202001</strain>
    </source>
</reference>
<accession>A0ACB9X6Y9</accession>
<keyword evidence="2" id="KW-1185">Reference proteome</keyword>
<organism evidence="1 2">
    <name type="scientific">Chaenocephalus aceratus</name>
    <name type="common">Blackfin icefish</name>
    <name type="synonym">Chaenichthys aceratus</name>
    <dbReference type="NCBI Taxonomy" id="36190"/>
    <lineage>
        <taxon>Eukaryota</taxon>
        <taxon>Metazoa</taxon>
        <taxon>Chordata</taxon>
        <taxon>Craniata</taxon>
        <taxon>Vertebrata</taxon>
        <taxon>Euteleostomi</taxon>
        <taxon>Actinopterygii</taxon>
        <taxon>Neopterygii</taxon>
        <taxon>Teleostei</taxon>
        <taxon>Neoteleostei</taxon>
        <taxon>Acanthomorphata</taxon>
        <taxon>Eupercaria</taxon>
        <taxon>Perciformes</taxon>
        <taxon>Notothenioidei</taxon>
        <taxon>Channichthyidae</taxon>
        <taxon>Chaenocephalus</taxon>
    </lineage>
</organism>
<dbReference type="Proteomes" id="UP001057452">
    <property type="component" value="Chromosome 8"/>
</dbReference>
<proteinExistence type="predicted"/>
<name>A0ACB9X6Y9_CHAAC</name>
<protein>
    <submittedName>
        <fullName evidence="1">Uncharacterized protein</fullName>
    </submittedName>
</protein>
<evidence type="ECO:0000313" key="2">
    <source>
        <dbReference type="Proteomes" id="UP001057452"/>
    </source>
</evidence>
<gene>
    <name evidence="1" type="ORF">KUCAC02_007935</name>
</gene>
<sequence>MEGSHPAVPAEPGTLKTSLVAIPGLNWIIAIDKLTEKSQVSEDGTMVSVQKTGTSQAAPSEQSAVTGTSDTESNSGRENEDVFYTEAEMERRHFSIASSTSSWAPTPEWVLSWKSKLPLQTIMRLLQVLVPQVEKVCIDKGLTDESEILKFLQHGTLVGLLPVPHPILIRKYQANAGTAMWFRTYMWGVVYLRNVDPPIWYDTDVRLFEIQKM</sequence>
<dbReference type="EMBL" id="CM043792">
    <property type="protein sequence ID" value="KAI4822384.1"/>
    <property type="molecule type" value="Genomic_DNA"/>
</dbReference>
<comment type="caution">
    <text evidence="1">The sequence shown here is derived from an EMBL/GenBank/DDBJ whole genome shotgun (WGS) entry which is preliminary data.</text>
</comment>